<reference evidence="1 2" key="1">
    <citation type="submission" date="2019-09" db="EMBL/GenBank/DDBJ databases">
        <title>NBRP : Genome information of microbial organism related human and environment.</title>
        <authorList>
            <person name="Hattori M."/>
            <person name="Oshima K."/>
            <person name="Inaba H."/>
            <person name="Suda W."/>
            <person name="Sakamoto M."/>
            <person name="Iino T."/>
            <person name="Kitahara M."/>
            <person name="Oshida Y."/>
            <person name="Iida T."/>
            <person name="Kudo T."/>
            <person name="Itoh T."/>
            <person name="Ohkuma M."/>
        </authorList>
    </citation>
    <scope>NUCLEOTIDE SEQUENCE [LARGE SCALE GENOMIC DNA]</scope>
    <source>
        <strain evidence="1 2">Mie-1</strain>
    </source>
</reference>
<comment type="caution">
    <text evidence="1">The sequence shown here is derived from an EMBL/GenBank/DDBJ whole genome shotgun (WGS) entry which is preliminary data.</text>
</comment>
<gene>
    <name evidence="1" type="ORF">JCM17845_00280</name>
</gene>
<protein>
    <submittedName>
        <fullName evidence="1">Uncharacterized protein</fullName>
    </submittedName>
</protein>
<keyword evidence="2" id="KW-1185">Reference proteome</keyword>
<evidence type="ECO:0000313" key="2">
    <source>
        <dbReference type="Proteomes" id="UP000325187"/>
    </source>
</evidence>
<sequence length="327" mass="36257">MVSIVSSIYRLLLDYADEGEGTFDDIRSVEVARRIARLRDKHGVGLNDALRSYTPEQREASFGRKLTEGEVIRNLEDFEAELDRTRALGGVRDKDWTLEGLRRVRTNLGDREPKNPDGENDLGLVKHIKTGDRVIAQTIVFKPTLSESEVRGMAAGDGVFVSTMFARESERTPEAGKRYVIRHELGHALQNAKGPISPVLSALKISAMRKLSIQAADTEAGDNELVAELFAWYHSPDYASGDLPLEIEKIIEGWKDSDNGSLWKIVAYEGKRYEAIQRDLMANLAKVNDGWLPDVSEAGVADYGTMLFLIVTGKLLPPTATDEGDLP</sequence>
<name>A0A5A7MV02_9PROT</name>
<dbReference type="Proteomes" id="UP000325187">
    <property type="component" value="Unassembled WGS sequence"/>
</dbReference>
<dbReference type="EMBL" id="BKCM01000001">
    <property type="protein sequence ID" value="GEQ99404.1"/>
    <property type="molecule type" value="Genomic_DNA"/>
</dbReference>
<proteinExistence type="predicted"/>
<evidence type="ECO:0000313" key="1">
    <source>
        <dbReference type="EMBL" id="GEQ99404.1"/>
    </source>
</evidence>
<dbReference type="AlphaFoldDB" id="A0A5A7MV02"/>
<organism evidence="1 2">
    <name type="scientific">Iodidimonas gelatinilytica</name>
    <dbReference type="NCBI Taxonomy" id="1236966"/>
    <lineage>
        <taxon>Bacteria</taxon>
        <taxon>Pseudomonadati</taxon>
        <taxon>Pseudomonadota</taxon>
        <taxon>Alphaproteobacteria</taxon>
        <taxon>Iodidimonadales</taxon>
        <taxon>Iodidimonadaceae</taxon>
        <taxon>Iodidimonas</taxon>
    </lineage>
</organism>
<accession>A0A5A7MV02</accession>